<name>A0ABQ2WL57_9ALTE</name>
<keyword evidence="7" id="KW-1185">Reference proteome</keyword>
<dbReference type="PANTHER" id="PTHR42988">
    <property type="entry name" value="PHOSPHOHYDROLASE"/>
    <property type="match status" value="1"/>
</dbReference>
<gene>
    <name evidence="6" type="primary">cpdA</name>
    <name evidence="6" type="ORF">GCM10008111_10600</name>
</gene>
<comment type="similarity">
    <text evidence="4">Belongs to the cyclic nucleotide phosphodiesterase class-III family.</text>
</comment>
<keyword evidence="2" id="KW-0378">Hydrolase</keyword>
<comment type="caution">
    <text evidence="6">The sequence shown here is derived from an EMBL/GenBank/DDBJ whole genome shotgun (WGS) entry which is preliminary data.</text>
</comment>
<keyword evidence="3" id="KW-0408">Iron</keyword>
<dbReference type="Pfam" id="PF00149">
    <property type="entry name" value="Metallophos"/>
    <property type="match status" value="1"/>
</dbReference>
<evidence type="ECO:0000313" key="7">
    <source>
        <dbReference type="Proteomes" id="UP000634667"/>
    </source>
</evidence>
<evidence type="ECO:0000256" key="3">
    <source>
        <dbReference type="ARBA" id="ARBA00023004"/>
    </source>
</evidence>
<sequence>MKVILPEQPCYRIVQITDCHLLAEIDGVYQGCQPAVHLQQVVTHLQHSLPDAVVLTGDLTQDHSCASYQLLADILAPLTCPVLLLPGNHDDIDELQALAARTTLQLCEALVLAPWQVFLLNSKGATPSGSFALHKQVALQQQFAQSTQAYFWLFMHHHPQPLGCFIDKHGLIDRSAFWALVDTETRIKGIGHGHAHLAYHTSYAGRKIVGCPASSVQFLATDDWQTVNAGAQWCEWLFSADGEVSWSFRHFAQSQ</sequence>
<reference evidence="7" key="1">
    <citation type="journal article" date="2019" name="Int. J. Syst. Evol. Microbiol.">
        <title>The Global Catalogue of Microorganisms (GCM) 10K type strain sequencing project: providing services to taxonomists for standard genome sequencing and annotation.</title>
        <authorList>
            <consortium name="The Broad Institute Genomics Platform"/>
            <consortium name="The Broad Institute Genome Sequencing Center for Infectious Disease"/>
            <person name="Wu L."/>
            <person name="Ma J."/>
        </authorList>
    </citation>
    <scope>NUCLEOTIDE SEQUENCE [LARGE SCALE GENOMIC DNA]</scope>
    <source>
        <strain evidence="7">KCTC 23723</strain>
    </source>
</reference>
<keyword evidence="1" id="KW-0479">Metal-binding</keyword>
<evidence type="ECO:0000313" key="6">
    <source>
        <dbReference type="EMBL" id="GGW56309.1"/>
    </source>
</evidence>
<dbReference type="Gene3D" id="3.60.21.10">
    <property type="match status" value="1"/>
</dbReference>
<evidence type="ECO:0000256" key="2">
    <source>
        <dbReference type="ARBA" id="ARBA00022801"/>
    </source>
</evidence>
<dbReference type="InterPro" id="IPR004843">
    <property type="entry name" value="Calcineurin-like_PHP"/>
</dbReference>
<dbReference type="InterPro" id="IPR029052">
    <property type="entry name" value="Metallo-depent_PP-like"/>
</dbReference>
<dbReference type="EMBL" id="BMYR01000003">
    <property type="protein sequence ID" value="GGW56309.1"/>
    <property type="molecule type" value="Genomic_DNA"/>
</dbReference>
<evidence type="ECO:0000256" key="4">
    <source>
        <dbReference type="ARBA" id="ARBA00025742"/>
    </source>
</evidence>
<dbReference type="RefSeq" id="WP_189481223.1">
    <property type="nucleotide sequence ID" value="NZ_BMYR01000003.1"/>
</dbReference>
<feature type="domain" description="Calcineurin-like phosphoesterase" evidence="5">
    <location>
        <begin position="12"/>
        <end position="196"/>
    </location>
</feature>
<organism evidence="6 7">
    <name type="scientific">Alishewanella tabrizica</name>
    <dbReference type="NCBI Taxonomy" id="671278"/>
    <lineage>
        <taxon>Bacteria</taxon>
        <taxon>Pseudomonadati</taxon>
        <taxon>Pseudomonadota</taxon>
        <taxon>Gammaproteobacteria</taxon>
        <taxon>Alteromonadales</taxon>
        <taxon>Alteromonadaceae</taxon>
        <taxon>Alishewanella</taxon>
    </lineage>
</organism>
<accession>A0ABQ2WL57</accession>
<evidence type="ECO:0000259" key="5">
    <source>
        <dbReference type="Pfam" id="PF00149"/>
    </source>
</evidence>
<dbReference type="Proteomes" id="UP000634667">
    <property type="component" value="Unassembled WGS sequence"/>
</dbReference>
<dbReference type="PANTHER" id="PTHR42988:SF2">
    <property type="entry name" value="CYCLIC NUCLEOTIDE PHOSPHODIESTERASE CBUA0032-RELATED"/>
    <property type="match status" value="1"/>
</dbReference>
<proteinExistence type="inferred from homology"/>
<dbReference type="InterPro" id="IPR050884">
    <property type="entry name" value="CNP_phosphodiesterase-III"/>
</dbReference>
<protein>
    <submittedName>
        <fullName evidence="6">3',5'-cyclic adenosine monophosphate phosphodiesterase CpdA</fullName>
    </submittedName>
</protein>
<dbReference type="SUPFAM" id="SSF56300">
    <property type="entry name" value="Metallo-dependent phosphatases"/>
    <property type="match status" value="1"/>
</dbReference>
<evidence type="ECO:0000256" key="1">
    <source>
        <dbReference type="ARBA" id="ARBA00022723"/>
    </source>
</evidence>